<dbReference type="PANTHER" id="PTHR33408:SF4">
    <property type="entry name" value="TRANSPOSASE DDE DOMAIN-CONTAINING PROTEIN"/>
    <property type="match status" value="1"/>
</dbReference>
<name>C6Q335_9CLOT</name>
<dbReference type="InterPro" id="IPR008490">
    <property type="entry name" value="Transposase_InsH_N"/>
</dbReference>
<reference evidence="2 3" key="1">
    <citation type="submission" date="2009-06" db="EMBL/GenBank/DDBJ databases">
        <title>The draft genome of Clostridium carboxidivorans P7.</title>
        <authorList>
            <consortium name="US DOE Joint Genome Institute (JGI-PGF)"/>
            <person name="Lucas S."/>
            <person name="Copeland A."/>
            <person name="Lapidus A."/>
            <person name="Glavina del Rio T."/>
            <person name="Tice H."/>
            <person name="Bruce D."/>
            <person name="Goodwin L."/>
            <person name="Pitluck S."/>
            <person name="Larimer F."/>
            <person name="Land M.L."/>
            <person name="Hauser L."/>
            <person name="Hemme C.L."/>
        </authorList>
    </citation>
    <scope>NUCLEOTIDE SEQUENCE [LARGE SCALE GENOMIC DNA]</scope>
    <source>
        <strain evidence="2 3">P7</strain>
    </source>
</reference>
<dbReference type="EMBL" id="ACVI01000243">
    <property type="protein sequence ID" value="EET84096.1"/>
    <property type="molecule type" value="Genomic_DNA"/>
</dbReference>
<feature type="domain" description="Transposase InsH N-terminal" evidence="1">
    <location>
        <begin position="17"/>
        <end position="111"/>
    </location>
</feature>
<evidence type="ECO:0000313" key="3">
    <source>
        <dbReference type="Proteomes" id="UP000004198"/>
    </source>
</evidence>
<accession>C6Q335</accession>
<dbReference type="PANTHER" id="PTHR33408">
    <property type="entry name" value="TRANSPOSASE"/>
    <property type="match status" value="1"/>
</dbReference>
<protein>
    <submittedName>
        <fullName evidence="2">ISBma2, transposase</fullName>
    </submittedName>
</protein>
<dbReference type="Proteomes" id="UP000004198">
    <property type="component" value="Unassembled WGS sequence"/>
</dbReference>
<dbReference type="RefSeq" id="WP_007064335.1">
    <property type="nucleotide sequence ID" value="NZ_ACVI01000243.1"/>
</dbReference>
<dbReference type="AlphaFoldDB" id="C6Q335"/>
<keyword evidence="3" id="KW-1185">Reference proteome</keyword>
<sequence>MIKENNSAQQQLELVYIENLVPKDHILRKIDKYIDFSFIRDLTKDFYCPDNGRPAIQPVVLFKMLFIGYLFAIRSERQLVKEIEVNVAYRWFLGFSLTDKIPSHSTISQNRITRFKDTNIYQEIFDNIVFQAINKKLVDGKILYTDSTHLKANANKNKFTKEQITQSTKDYFNELEEDINKDRVAHGKQPL</sequence>
<feature type="non-terminal residue" evidence="2">
    <location>
        <position position="191"/>
    </location>
</feature>
<dbReference type="Pfam" id="PF05598">
    <property type="entry name" value="DUF772"/>
    <property type="match status" value="1"/>
</dbReference>
<evidence type="ECO:0000313" key="2">
    <source>
        <dbReference type="EMBL" id="EET84096.1"/>
    </source>
</evidence>
<gene>
    <name evidence="2" type="ORF">CcarbDRAFT_5454</name>
</gene>
<proteinExistence type="predicted"/>
<dbReference type="eggNOG" id="COG3039">
    <property type="taxonomic scope" value="Bacteria"/>
</dbReference>
<evidence type="ECO:0000259" key="1">
    <source>
        <dbReference type="Pfam" id="PF05598"/>
    </source>
</evidence>
<comment type="caution">
    <text evidence="2">The sequence shown here is derived from an EMBL/GenBank/DDBJ whole genome shotgun (WGS) entry which is preliminary data.</text>
</comment>
<organism evidence="2 3">
    <name type="scientific">Clostridium carboxidivorans P7</name>
    <dbReference type="NCBI Taxonomy" id="536227"/>
    <lineage>
        <taxon>Bacteria</taxon>
        <taxon>Bacillati</taxon>
        <taxon>Bacillota</taxon>
        <taxon>Clostridia</taxon>
        <taxon>Eubacteriales</taxon>
        <taxon>Clostridiaceae</taxon>
        <taxon>Clostridium</taxon>
    </lineage>
</organism>